<dbReference type="Proteomes" id="UP000244910">
    <property type="component" value="Chromosome"/>
</dbReference>
<evidence type="ECO:0000313" key="2">
    <source>
        <dbReference type="EMBL" id="AWI05680.1"/>
    </source>
</evidence>
<keyword evidence="3" id="KW-1185">Reference proteome</keyword>
<feature type="domain" description="Peptidase M15C" evidence="1">
    <location>
        <begin position="201"/>
        <end position="268"/>
    </location>
</feature>
<name>A0A2U8DST5_9CLOT</name>
<sequence length="311" mass="36605">MKKIFIYIITFFLLINSTYIVKASNMNINTESLNANEYDVKIKQDLLCLMMAYPEYIEDIKSDESNYVYLIMKSGKKILYDDKKVKTPEEKLENADLQDIMEQIYPLTNISKLMDKNYDPGRYRSYDLLKEVYGSSRQQIEKNLKSVNLNYTHVLFNNNNKAAEALESTMQNLIPLLKENEAVRRCLFPCMGTFNYRLVAGTNRLSPHSFGIAIDLASDKRDYWKWSSPKQGEERLNSYSKEIVEAFEKNNFVWGGKWGHFDILHFEYRPEIILKAKYFTNFNGDKLNWYKGVNVEETSIKEYIDKINKVF</sequence>
<dbReference type="InterPro" id="IPR009045">
    <property type="entry name" value="Zn_M74/Hedgehog-like"/>
</dbReference>
<reference evidence="3" key="1">
    <citation type="submission" date="2017-04" db="EMBL/GenBank/DDBJ databases">
        <authorList>
            <person name="Song Y."/>
            <person name="Cho B.-K."/>
        </authorList>
    </citation>
    <scope>NUCLEOTIDE SEQUENCE [LARGE SCALE GENOMIC DNA]</scope>
    <source>
        <strain evidence="3">SL1</strain>
    </source>
</reference>
<protein>
    <submittedName>
        <fullName evidence="2">Glycoside hydrolase</fullName>
    </submittedName>
</protein>
<dbReference type="InterPro" id="IPR039561">
    <property type="entry name" value="Peptidase_M15C"/>
</dbReference>
<dbReference type="GO" id="GO:0008233">
    <property type="term" value="F:peptidase activity"/>
    <property type="evidence" value="ECO:0007669"/>
    <property type="project" value="InterPro"/>
</dbReference>
<keyword evidence="2" id="KW-0378">Hydrolase</keyword>
<dbReference type="AlphaFoldDB" id="A0A2U8DST5"/>
<dbReference type="OrthoDB" id="9799970at2"/>
<dbReference type="RefSeq" id="WP_032076870.1">
    <property type="nucleotide sequence ID" value="NZ_CP020953.1"/>
</dbReference>
<dbReference type="EMBL" id="CP020953">
    <property type="protein sequence ID" value="AWI05680.1"/>
    <property type="molecule type" value="Genomic_DNA"/>
</dbReference>
<proteinExistence type="predicted"/>
<organism evidence="2 3">
    <name type="scientific">Clostridium drakei</name>
    <dbReference type="NCBI Taxonomy" id="332101"/>
    <lineage>
        <taxon>Bacteria</taxon>
        <taxon>Bacillati</taxon>
        <taxon>Bacillota</taxon>
        <taxon>Clostridia</taxon>
        <taxon>Eubacteriales</taxon>
        <taxon>Clostridiaceae</taxon>
        <taxon>Clostridium</taxon>
    </lineage>
</organism>
<gene>
    <name evidence="2" type="ORF">B9W14_14600</name>
</gene>
<dbReference type="Gene3D" id="3.30.1380.10">
    <property type="match status" value="1"/>
</dbReference>
<dbReference type="KEGG" id="cdrk:B9W14_14600"/>
<evidence type="ECO:0000259" key="1">
    <source>
        <dbReference type="Pfam" id="PF13539"/>
    </source>
</evidence>
<evidence type="ECO:0000313" key="3">
    <source>
        <dbReference type="Proteomes" id="UP000244910"/>
    </source>
</evidence>
<dbReference type="Pfam" id="PF13539">
    <property type="entry name" value="Peptidase_M15_4"/>
    <property type="match status" value="1"/>
</dbReference>
<dbReference type="SUPFAM" id="SSF55166">
    <property type="entry name" value="Hedgehog/DD-peptidase"/>
    <property type="match status" value="1"/>
</dbReference>
<accession>A0A2U8DST5</accession>